<dbReference type="GO" id="GO:0032259">
    <property type="term" value="P:methylation"/>
    <property type="evidence" value="ECO:0007669"/>
    <property type="project" value="UniProtKB-KW"/>
</dbReference>
<name>A0AAC8UCH1_HAEDC</name>
<comment type="similarity">
    <text evidence="5">Belongs to the protein N5-glutamine methyltransferase family. PrmC subfamily.</text>
</comment>
<dbReference type="HAMAP" id="MF_02126">
    <property type="entry name" value="RF_methyltr_PrmC"/>
    <property type="match status" value="1"/>
</dbReference>
<evidence type="ECO:0000313" key="8">
    <source>
        <dbReference type="EMBL" id="AKO32240.1"/>
    </source>
</evidence>
<evidence type="ECO:0000256" key="1">
    <source>
        <dbReference type="ARBA" id="ARBA00022603"/>
    </source>
</evidence>
<dbReference type="InterPro" id="IPR019874">
    <property type="entry name" value="RF_methyltr_PrmC"/>
</dbReference>
<evidence type="ECO:0000259" key="7">
    <source>
        <dbReference type="Pfam" id="PF17827"/>
    </source>
</evidence>
<dbReference type="EMBL" id="CP011219">
    <property type="protein sequence ID" value="AKO32240.1"/>
    <property type="molecule type" value="Genomic_DNA"/>
</dbReference>
<accession>A0AAC8UCH1</accession>
<dbReference type="GO" id="GO:0102559">
    <property type="term" value="F:peptide chain release factor N(5)-glutamine methyltransferase activity"/>
    <property type="evidence" value="ECO:0007669"/>
    <property type="project" value="UniProtKB-EC"/>
</dbReference>
<dbReference type="InterPro" id="IPR050320">
    <property type="entry name" value="N5-glutamine_MTase"/>
</dbReference>
<dbReference type="OMA" id="DFDARYW"/>
<feature type="binding site" evidence="5">
    <location>
        <position position="195"/>
    </location>
    <ligand>
        <name>S-adenosyl-L-methionine</name>
        <dbReference type="ChEBI" id="CHEBI:59789"/>
    </ligand>
</feature>
<proteinExistence type="inferred from homology"/>
<dbReference type="NCBIfam" id="TIGR00536">
    <property type="entry name" value="hemK_fam"/>
    <property type="match status" value="1"/>
</dbReference>
<organism evidence="8 9">
    <name type="scientific">Haemophilus ducreyi</name>
    <dbReference type="NCBI Taxonomy" id="730"/>
    <lineage>
        <taxon>Bacteria</taxon>
        <taxon>Pseudomonadati</taxon>
        <taxon>Pseudomonadota</taxon>
        <taxon>Gammaproteobacteria</taxon>
        <taxon>Pasteurellales</taxon>
        <taxon>Pasteurellaceae</taxon>
        <taxon>Haemophilus</taxon>
    </lineage>
</organism>
<feature type="binding site" evidence="5">
    <location>
        <begin position="128"/>
        <end position="132"/>
    </location>
    <ligand>
        <name>S-adenosyl-L-methionine</name>
        <dbReference type="ChEBI" id="CHEBI:59789"/>
    </ligand>
</feature>
<dbReference type="InterPro" id="IPR040758">
    <property type="entry name" value="PrmC_N"/>
</dbReference>
<evidence type="ECO:0000259" key="6">
    <source>
        <dbReference type="Pfam" id="PF13847"/>
    </source>
</evidence>
<dbReference type="SUPFAM" id="SSF53335">
    <property type="entry name" value="S-adenosyl-L-methionine-dependent methyltransferases"/>
    <property type="match status" value="1"/>
</dbReference>
<dbReference type="GO" id="GO:0003676">
    <property type="term" value="F:nucleic acid binding"/>
    <property type="evidence" value="ECO:0007669"/>
    <property type="project" value="InterPro"/>
</dbReference>
<comment type="function">
    <text evidence="5">Methylates the class 1 translation termination release factors RF1/PrfA and RF2/PrfB on the glutamine residue of the universally conserved GGQ motif.</text>
</comment>
<feature type="binding site" evidence="5">
    <location>
        <position position="152"/>
    </location>
    <ligand>
        <name>S-adenosyl-L-methionine</name>
        <dbReference type="ChEBI" id="CHEBI:59789"/>
    </ligand>
</feature>
<dbReference type="CDD" id="cd02440">
    <property type="entry name" value="AdoMet_MTases"/>
    <property type="match status" value="1"/>
</dbReference>
<feature type="domain" description="Methyltransferase" evidence="6">
    <location>
        <begin position="120"/>
        <end position="276"/>
    </location>
</feature>
<keyword evidence="1 5" id="KW-0489">Methyltransferase</keyword>
<dbReference type="NCBIfam" id="TIGR03534">
    <property type="entry name" value="RF_mod_PrmC"/>
    <property type="match status" value="1"/>
</dbReference>
<evidence type="ECO:0000256" key="4">
    <source>
        <dbReference type="ARBA" id="ARBA00048391"/>
    </source>
</evidence>
<dbReference type="AlphaFoldDB" id="A0AAC8UCH1"/>
<evidence type="ECO:0000256" key="5">
    <source>
        <dbReference type="HAMAP-Rule" id="MF_02126"/>
    </source>
</evidence>
<dbReference type="PROSITE" id="PS00092">
    <property type="entry name" value="N6_MTASE"/>
    <property type="match status" value="1"/>
</dbReference>
<dbReference type="Pfam" id="PF17827">
    <property type="entry name" value="PrmC_N"/>
    <property type="match status" value="1"/>
</dbReference>
<comment type="catalytic activity">
    <reaction evidence="4 5">
        <text>L-glutaminyl-[peptide chain release factor] + S-adenosyl-L-methionine = N(5)-methyl-L-glutaminyl-[peptide chain release factor] + S-adenosyl-L-homocysteine + H(+)</text>
        <dbReference type="Rhea" id="RHEA:42896"/>
        <dbReference type="Rhea" id="RHEA-COMP:10271"/>
        <dbReference type="Rhea" id="RHEA-COMP:10272"/>
        <dbReference type="ChEBI" id="CHEBI:15378"/>
        <dbReference type="ChEBI" id="CHEBI:30011"/>
        <dbReference type="ChEBI" id="CHEBI:57856"/>
        <dbReference type="ChEBI" id="CHEBI:59789"/>
        <dbReference type="ChEBI" id="CHEBI:61891"/>
        <dbReference type="EC" id="2.1.1.297"/>
    </reaction>
</comment>
<keyword evidence="3 5" id="KW-0949">S-adenosyl-L-methionine</keyword>
<dbReference type="Gene3D" id="1.10.8.10">
    <property type="entry name" value="DNA helicase RuvA subunit, C-terminal domain"/>
    <property type="match status" value="1"/>
</dbReference>
<reference evidence="8 9" key="1">
    <citation type="journal article" date="2015" name="PLoS Negl. Trop. Dis.">
        <title>Haemophilus ducreyi Cutaneous Ulcer Strains Are Nearly Identical to Class I Genital Ulcer Strains.</title>
        <authorList>
            <person name="Gangaiah D."/>
            <person name="Webb K.M."/>
            <person name="Humphreys T.L."/>
            <person name="Fortney K.R."/>
            <person name="Toh E."/>
            <person name="Tai A."/>
            <person name="Katz S.S."/>
            <person name="Pillay A."/>
            <person name="Chen C.Y."/>
            <person name="Roberts S.A."/>
            <person name="Munson R.S.Jr."/>
            <person name="Spinola S.M."/>
        </authorList>
    </citation>
    <scope>NUCLEOTIDE SEQUENCE [LARGE SCALE GENOMIC DNA]</scope>
    <source>
        <strain evidence="9">CLU2</strain>
    </source>
</reference>
<sequence>MNYTEWLNYATTVLQANLVHDPYLNPKIDANLLLQAVTKKSKAMLFAFGETHLSHDQLAELTLLLQRRQKGEPIAYILGEKEFWSLPLKVSKHTLIPRPDTERVVEIALDWAYKRLEQQTNLHILDLGTGTGAIALALASELGDKAVITAVDIKAEAVSLAEENRQHLGFKQVTFLQSDWFNALQSQQFDLIVSNPPYIDKTDENLKLGDVRFEPLSALVSAQQGLSDLYKIIENAPLYLTAKGALILEHGWQQATAVQQFFQHYDWDEIQSWQDYAGLDRVTKGVIKAK</sequence>
<feature type="domain" description="Release factor glutamine methyltransferase N-terminal" evidence="7">
    <location>
        <begin position="5"/>
        <end position="79"/>
    </location>
</feature>
<dbReference type="PANTHER" id="PTHR18895">
    <property type="entry name" value="HEMK METHYLTRANSFERASE"/>
    <property type="match status" value="1"/>
</dbReference>
<dbReference type="InterPro" id="IPR025714">
    <property type="entry name" value="Methyltranfer_dom"/>
</dbReference>
<evidence type="ECO:0000313" key="9">
    <source>
        <dbReference type="Proteomes" id="UP000060132"/>
    </source>
</evidence>
<dbReference type="InterPro" id="IPR029063">
    <property type="entry name" value="SAM-dependent_MTases_sf"/>
</dbReference>
<gene>
    <name evidence="5" type="primary">prmC</name>
    <name evidence="8" type="ORF">RZ57_03370</name>
</gene>
<dbReference type="Proteomes" id="UP000060132">
    <property type="component" value="Chromosome"/>
</dbReference>
<dbReference type="RefSeq" id="WP_010944795.1">
    <property type="nucleotide sequence ID" value="NZ_CP011218.1"/>
</dbReference>
<dbReference type="InterPro" id="IPR002052">
    <property type="entry name" value="DNA_methylase_N6_adenine_CS"/>
</dbReference>
<protein>
    <recommendedName>
        <fullName evidence="5">Release factor glutamine methyltransferase</fullName>
        <shortName evidence="5">RF MTase</shortName>
        <ecNumber evidence="5">2.1.1.297</ecNumber>
    </recommendedName>
    <alternativeName>
        <fullName evidence="5">N5-glutamine methyltransferase PrmC</fullName>
    </alternativeName>
    <alternativeName>
        <fullName evidence="5">Protein-(glutamine-N5) MTase PrmC</fullName>
    </alternativeName>
    <alternativeName>
        <fullName evidence="5">Protein-glutamine N-methyltransferase PrmC</fullName>
    </alternativeName>
</protein>
<feature type="binding site" evidence="5">
    <location>
        <position position="180"/>
    </location>
    <ligand>
        <name>S-adenosyl-L-methionine</name>
        <dbReference type="ChEBI" id="CHEBI:59789"/>
    </ligand>
</feature>
<dbReference type="FunFam" id="3.40.50.150:FF:000053">
    <property type="entry name" value="Release factor glutamine methyltransferase"/>
    <property type="match status" value="1"/>
</dbReference>
<evidence type="ECO:0000256" key="3">
    <source>
        <dbReference type="ARBA" id="ARBA00022691"/>
    </source>
</evidence>
<feature type="binding site" evidence="5">
    <location>
        <begin position="195"/>
        <end position="198"/>
    </location>
    <ligand>
        <name>substrate</name>
    </ligand>
</feature>
<evidence type="ECO:0000256" key="2">
    <source>
        <dbReference type="ARBA" id="ARBA00022679"/>
    </source>
</evidence>
<dbReference type="Gene3D" id="3.40.50.150">
    <property type="entry name" value="Vaccinia Virus protein VP39"/>
    <property type="match status" value="1"/>
</dbReference>
<keyword evidence="2 5" id="KW-0808">Transferase</keyword>
<dbReference type="Pfam" id="PF13847">
    <property type="entry name" value="Methyltransf_31"/>
    <property type="match status" value="1"/>
</dbReference>
<dbReference type="InterPro" id="IPR004556">
    <property type="entry name" value="HemK-like"/>
</dbReference>
<dbReference type="PANTHER" id="PTHR18895:SF74">
    <property type="entry name" value="MTRF1L RELEASE FACTOR GLUTAMINE METHYLTRANSFERASE"/>
    <property type="match status" value="1"/>
</dbReference>
<dbReference type="EC" id="2.1.1.297" evidence="5"/>